<sequence>MRPRGACHTRLSTKVPPRTRSGYILKELRSQKRCVAAITPNRGRFAGRHVVSISPADEGGRLSTIDWHQEPRILRYPWICTFGVREPRLVVPHSEIQGVGFRTRSNGTWRVSRAAKPDRCRHVGICAYSVTIVMGKSPQCVLGSDGFCSSNR</sequence>
<gene>
    <name evidence="1" type="ORF">M404DRAFT_379753</name>
</gene>
<proteinExistence type="predicted"/>
<dbReference type="InParanoid" id="A0A0C3N0A7"/>
<protein>
    <submittedName>
        <fullName evidence="1">Uncharacterized protein</fullName>
    </submittedName>
</protein>
<organism evidence="1 2">
    <name type="scientific">Pisolithus tinctorius Marx 270</name>
    <dbReference type="NCBI Taxonomy" id="870435"/>
    <lineage>
        <taxon>Eukaryota</taxon>
        <taxon>Fungi</taxon>
        <taxon>Dikarya</taxon>
        <taxon>Basidiomycota</taxon>
        <taxon>Agaricomycotina</taxon>
        <taxon>Agaricomycetes</taxon>
        <taxon>Agaricomycetidae</taxon>
        <taxon>Boletales</taxon>
        <taxon>Sclerodermatineae</taxon>
        <taxon>Pisolithaceae</taxon>
        <taxon>Pisolithus</taxon>
    </lineage>
</organism>
<evidence type="ECO:0000313" key="2">
    <source>
        <dbReference type="Proteomes" id="UP000054217"/>
    </source>
</evidence>
<dbReference type="HOGENOM" id="CLU_1723125_0_0_1"/>
<keyword evidence="2" id="KW-1185">Reference proteome</keyword>
<reference evidence="2" key="2">
    <citation type="submission" date="2015-01" db="EMBL/GenBank/DDBJ databases">
        <title>Evolutionary Origins and Diversification of the Mycorrhizal Mutualists.</title>
        <authorList>
            <consortium name="DOE Joint Genome Institute"/>
            <consortium name="Mycorrhizal Genomics Consortium"/>
            <person name="Kohler A."/>
            <person name="Kuo A."/>
            <person name="Nagy L.G."/>
            <person name="Floudas D."/>
            <person name="Copeland A."/>
            <person name="Barry K.W."/>
            <person name="Cichocki N."/>
            <person name="Veneault-Fourrey C."/>
            <person name="LaButti K."/>
            <person name="Lindquist E.A."/>
            <person name="Lipzen A."/>
            <person name="Lundell T."/>
            <person name="Morin E."/>
            <person name="Murat C."/>
            <person name="Riley R."/>
            <person name="Ohm R."/>
            <person name="Sun H."/>
            <person name="Tunlid A."/>
            <person name="Henrissat B."/>
            <person name="Grigoriev I.V."/>
            <person name="Hibbett D.S."/>
            <person name="Martin F."/>
        </authorList>
    </citation>
    <scope>NUCLEOTIDE SEQUENCE [LARGE SCALE GENOMIC DNA]</scope>
    <source>
        <strain evidence="2">Marx 270</strain>
    </source>
</reference>
<dbReference type="AlphaFoldDB" id="A0A0C3N0A7"/>
<accession>A0A0C3N0A7</accession>
<name>A0A0C3N0A7_PISTI</name>
<dbReference type="Proteomes" id="UP000054217">
    <property type="component" value="Unassembled WGS sequence"/>
</dbReference>
<dbReference type="EMBL" id="KN832093">
    <property type="protein sequence ID" value="KIN94564.1"/>
    <property type="molecule type" value="Genomic_DNA"/>
</dbReference>
<reference evidence="1 2" key="1">
    <citation type="submission" date="2014-04" db="EMBL/GenBank/DDBJ databases">
        <authorList>
            <consortium name="DOE Joint Genome Institute"/>
            <person name="Kuo A."/>
            <person name="Kohler A."/>
            <person name="Costa M.D."/>
            <person name="Nagy L.G."/>
            <person name="Floudas D."/>
            <person name="Copeland A."/>
            <person name="Barry K.W."/>
            <person name="Cichocki N."/>
            <person name="Veneault-Fourrey C."/>
            <person name="LaButti K."/>
            <person name="Lindquist E.A."/>
            <person name="Lipzen A."/>
            <person name="Lundell T."/>
            <person name="Morin E."/>
            <person name="Murat C."/>
            <person name="Sun H."/>
            <person name="Tunlid A."/>
            <person name="Henrissat B."/>
            <person name="Grigoriev I.V."/>
            <person name="Hibbett D.S."/>
            <person name="Martin F."/>
            <person name="Nordberg H.P."/>
            <person name="Cantor M.N."/>
            <person name="Hua S.X."/>
        </authorList>
    </citation>
    <scope>NUCLEOTIDE SEQUENCE [LARGE SCALE GENOMIC DNA]</scope>
    <source>
        <strain evidence="1 2">Marx 270</strain>
    </source>
</reference>
<evidence type="ECO:0000313" key="1">
    <source>
        <dbReference type="EMBL" id="KIN94564.1"/>
    </source>
</evidence>